<proteinExistence type="predicted"/>
<sequence length="209" mass="23983">MSDIAIIKGKELYKSKYLRVLQNNLKHTVKAVNANNPDLIRSLNPGLIIVDIEADIDLTFIKEAFRDKNSKVAVSCPEVYDEQLVRLFRMDLQGYLLNKMKPMEAVDAIEWILNGIIYVHPHLVKPLFMDFMDMNQSTIARPKRLLTKREWQIVELLATGEQSNPKIADILQLSEKTVKNHLASIMCKLNVDSRTGVAVTAIRNRWVRI</sequence>
<organism evidence="5 6">
    <name type="scientific">Virgibacillus sediminis</name>
    <dbReference type="NCBI Taxonomy" id="202260"/>
    <lineage>
        <taxon>Bacteria</taxon>
        <taxon>Bacillati</taxon>
        <taxon>Bacillota</taxon>
        <taxon>Bacilli</taxon>
        <taxon>Bacillales</taxon>
        <taxon>Bacillaceae</taxon>
        <taxon>Virgibacillus</taxon>
    </lineage>
</organism>
<dbReference type="Gene3D" id="3.40.50.2300">
    <property type="match status" value="1"/>
</dbReference>
<dbReference type="CDD" id="cd06170">
    <property type="entry name" value="LuxR_C_like"/>
    <property type="match status" value="1"/>
</dbReference>
<dbReference type="SMART" id="SM00421">
    <property type="entry name" value="HTH_LUXR"/>
    <property type="match status" value="1"/>
</dbReference>
<comment type="caution">
    <text evidence="5">The sequence shown here is derived from an EMBL/GenBank/DDBJ whole genome shotgun (WGS) entry which is preliminary data.</text>
</comment>
<evidence type="ECO:0000259" key="4">
    <source>
        <dbReference type="PROSITE" id="PS50043"/>
    </source>
</evidence>
<gene>
    <name evidence="5" type="ORF">ACFODW_04885</name>
</gene>
<dbReference type="InterPro" id="IPR000792">
    <property type="entry name" value="Tscrpt_reg_LuxR_C"/>
</dbReference>
<accession>A0ABV7A3N0</accession>
<dbReference type="RefSeq" id="WP_390303829.1">
    <property type="nucleotide sequence ID" value="NZ_JBHRRZ010000009.1"/>
</dbReference>
<feature type="domain" description="HTH luxR-type" evidence="4">
    <location>
        <begin position="139"/>
        <end position="205"/>
    </location>
</feature>
<dbReference type="EMBL" id="JBHRRZ010000009">
    <property type="protein sequence ID" value="MFC2947686.1"/>
    <property type="molecule type" value="Genomic_DNA"/>
</dbReference>
<dbReference type="PANTHER" id="PTHR43214:SF24">
    <property type="entry name" value="TRANSCRIPTIONAL REGULATORY PROTEIN NARL-RELATED"/>
    <property type="match status" value="1"/>
</dbReference>
<dbReference type="Proteomes" id="UP001595387">
    <property type="component" value="Unassembled WGS sequence"/>
</dbReference>
<dbReference type="SUPFAM" id="SSF46894">
    <property type="entry name" value="C-terminal effector domain of the bipartite response regulators"/>
    <property type="match status" value="1"/>
</dbReference>
<dbReference type="PRINTS" id="PR00038">
    <property type="entry name" value="HTHLUXR"/>
</dbReference>
<keyword evidence="6" id="KW-1185">Reference proteome</keyword>
<name>A0ABV7A3N0_9BACI</name>
<evidence type="ECO:0000256" key="2">
    <source>
        <dbReference type="ARBA" id="ARBA00023125"/>
    </source>
</evidence>
<protein>
    <submittedName>
        <fullName evidence="5">Response regulator transcription factor</fullName>
    </submittedName>
</protein>
<dbReference type="PROSITE" id="PS50043">
    <property type="entry name" value="HTH_LUXR_2"/>
    <property type="match status" value="1"/>
</dbReference>
<keyword evidence="2" id="KW-0238">DNA-binding</keyword>
<dbReference type="InterPro" id="IPR016032">
    <property type="entry name" value="Sig_transdc_resp-reg_C-effctor"/>
</dbReference>
<dbReference type="Pfam" id="PF00196">
    <property type="entry name" value="GerE"/>
    <property type="match status" value="1"/>
</dbReference>
<keyword evidence="3" id="KW-0804">Transcription</keyword>
<evidence type="ECO:0000313" key="6">
    <source>
        <dbReference type="Proteomes" id="UP001595387"/>
    </source>
</evidence>
<reference evidence="6" key="1">
    <citation type="journal article" date="2019" name="Int. J. Syst. Evol. Microbiol.">
        <title>The Global Catalogue of Microorganisms (GCM) 10K type strain sequencing project: providing services to taxonomists for standard genome sequencing and annotation.</title>
        <authorList>
            <consortium name="The Broad Institute Genomics Platform"/>
            <consortium name="The Broad Institute Genome Sequencing Center for Infectious Disease"/>
            <person name="Wu L."/>
            <person name="Ma J."/>
        </authorList>
    </citation>
    <scope>NUCLEOTIDE SEQUENCE [LARGE SCALE GENOMIC DNA]</scope>
    <source>
        <strain evidence="6">KCTC 13193</strain>
    </source>
</reference>
<evidence type="ECO:0000313" key="5">
    <source>
        <dbReference type="EMBL" id="MFC2947686.1"/>
    </source>
</evidence>
<dbReference type="PANTHER" id="PTHR43214">
    <property type="entry name" value="TWO-COMPONENT RESPONSE REGULATOR"/>
    <property type="match status" value="1"/>
</dbReference>
<evidence type="ECO:0000256" key="3">
    <source>
        <dbReference type="ARBA" id="ARBA00023163"/>
    </source>
</evidence>
<keyword evidence="1" id="KW-0805">Transcription regulation</keyword>
<dbReference type="InterPro" id="IPR039420">
    <property type="entry name" value="WalR-like"/>
</dbReference>
<evidence type="ECO:0000256" key="1">
    <source>
        <dbReference type="ARBA" id="ARBA00023015"/>
    </source>
</evidence>